<dbReference type="Pfam" id="PF13673">
    <property type="entry name" value="Acetyltransf_10"/>
    <property type="match status" value="1"/>
</dbReference>
<gene>
    <name evidence="4" type="ORF">SAMN00790413_01661</name>
</gene>
<dbReference type="EMBL" id="FWWU01000009">
    <property type="protein sequence ID" value="SMB92617.1"/>
    <property type="molecule type" value="Genomic_DNA"/>
</dbReference>
<dbReference type="InterPro" id="IPR050832">
    <property type="entry name" value="Bact_Acetyltransf"/>
</dbReference>
<name>A0A1W1VGV3_9DEIO</name>
<dbReference type="PROSITE" id="PS51186">
    <property type="entry name" value="GNAT"/>
    <property type="match status" value="1"/>
</dbReference>
<accession>A0A1W1VGV3</accession>
<evidence type="ECO:0000256" key="1">
    <source>
        <dbReference type="ARBA" id="ARBA00022679"/>
    </source>
</evidence>
<dbReference type="InterPro" id="IPR000182">
    <property type="entry name" value="GNAT_dom"/>
</dbReference>
<dbReference type="PANTHER" id="PTHR43877:SF1">
    <property type="entry name" value="ACETYLTRANSFERASE"/>
    <property type="match status" value="1"/>
</dbReference>
<dbReference type="AlphaFoldDB" id="A0A1W1VGV3"/>
<feature type="domain" description="N-acetyltransferase" evidence="3">
    <location>
        <begin position="5"/>
        <end position="165"/>
    </location>
</feature>
<proteinExistence type="predicted"/>
<dbReference type="Proteomes" id="UP000192582">
    <property type="component" value="Unassembled WGS sequence"/>
</dbReference>
<dbReference type="CDD" id="cd04301">
    <property type="entry name" value="NAT_SF"/>
    <property type="match status" value="1"/>
</dbReference>
<keyword evidence="1 4" id="KW-0808">Transferase</keyword>
<dbReference type="Gene3D" id="3.40.630.30">
    <property type="match status" value="1"/>
</dbReference>
<sequence>MLTGMTELTLTWSDVEAASRVLIATATHRAKRGEPLWTPTGLTPERLSRHYPAQGWRVAWQGGQAVATYVLLDADTLFWPDDLPGVARYLHKLGVHPDAQGQGLSARMLEDAVQQTHRKKCSWLRLDTAANRPKLRALYENAGFRRVDEVEVKGLRVVRYELPIMSG</sequence>
<evidence type="ECO:0000313" key="4">
    <source>
        <dbReference type="EMBL" id="SMB92617.1"/>
    </source>
</evidence>
<dbReference type="STRING" id="695939.SAMN00790413_01661"/>
<evidence type="ECO:0000313" key="5">
    <source>
        <dbReference type="Proteomes" id="UP000192582"/>
    </source>
</evidence>
<dbReference type="GO" id="GO:0016747">
    <property type="term" value="F:acyltransferase activity, transferring groups other than amino-acyl groups"/>
    <property type="evidence" value="ECO:0007669"/>
    <property type="project" value="InterPro"/>
</dbReference>
<reference evidence="4 5" key="1">
    <citation type="submission" date="2017-04" db="EMBL/GenBank/DDBJ databases">
        <authorList>
            <person name="Afonso C.L."/>
            <person name="Miller P.J."/>
            <person name="Scott M.A."/>
            <person name="Spackman E."/>
            <person name="Goraichik I."/>
            <person name="Dimitrov K.M."/>
            <person name="Suarez D.L."/>
            <person name="Swayne D.E."/>
        </authorList>
    </citation>
    <scope>NUCLEOTIDE SEQUENCE [LARGE SCALE GENOMIC DNA]</scope>
    <source>
        <strain evidence="4 5">KR-140</strain>
    </source>
</reference>
<evidence type="ECO:0000256" key="2">
    <source>
        <dbReference type="ARBA" id="ARBA00023315"/>
    </source>
</evidence>
<dbReference type="InterPro" id="IPR016181">
    <property type="entry name" value="Acyl_CoA_acyltransferase"/>
</dbReference>
<dbReference type="SUPFAM" id="SSF55729">
    <property type="entry name" value="Acyl-CoA N-acyltransferases (Nat)"/>
    <property type="match status" value="1"/>
</dbReference>
<protein>
    <submittedName>
        <fullName evidence="4">Acetyltransferases</fullName>
    </submittedName>
</protein>
<keyword evidence="2" id="KW-0012">Acyltransferase</keyword>
<organism evidence="4 5">
    <name type="scientific">Deinococcus hopiensis KR-140</name>
    <dbReference type="NCBI Taxonomy" id="695939"/>
    <lineage>
        <taxon>Bacteria</taxon>
        <taxon>Thermotogati</taxon>
        <taxon>Deinococcota</taxon>
        <taxon>Deinococci</taxon>
        <taxon>Deinococcales</taxon>
        <taxon>Deinococcaceae</taxon>
        <taxon>Deinococcus</taxon>
    </lineage>
</organism>
<keyword evidence="5" id="KW-1185">Reference proteome</keyword>
<dbReference type="PANTHER" id="PTHR43877">
    <property type="entry name" value="AMINOALKYLPHOSPHONATE N-ACETYLTRANSFERASE-RELATED-RELATED"/>
    <property type="match status" value="1"/>
</dbReference>
<evidence type="ECO:0000259" key="3">
    <source>
        <dbReference type="PROSITE" id="PS51186"/>
    </source>
</evidence>